<reference evidence="3" key="2">
    <citation type="submission" date="2020-09" db="EMBL/GenBank/DDBJ databases">
        <authorList>
            <person name="Sun Q."/>
            <person name="Ohkuma M."/>
        </authorList>
    </citation>
    <scope>NUCLEOTIDE SEQUENCE</scope>
    <source>
        <strain evidence="3">JCM 4637</strain>
    </source>
</reference>
<accession>A0A918X688</accession>
<comment type="caution">
    <text evidence="3">The sequence shown here is derived from an EMBL/GenBank/DDBJ whole genome shotgun (WGS) entry which is preliminary data.</text>
</comment>
<organism evidence="3 4">
    <name type="scientific">Streptomyces finlayi</name>
    <dbReference type="NCBI Taxonomy" id="67296"/>
    <lineage>
        <taxon>Bacteria</taxon>
        <taxon>Bacillati</taxon>
        <taxon>Actinomycetota</taxon>
        <taxon>Actinomycetes</taxon>
        <taxon>Kitasatosporales</taxon>
        <taxon>Streptomycetaceae</taxon>
        <taxon>Streptomyces</taxon>
    </lineage>
</organism>
<reference evidence="3" key="1">
    <citation type="journal article" date="2014" name="Int. J. Syst. Evol. Microbiol.">
        <title>Complete genome sequence of Corynebacterium casei LMG S-19264T (=DSM 44701T), isolated from a smear-ripened cheese.</title>
        <authorList>
            <consortium name="US DOE Joint Genome Institute (JGI-PGF)"/>
            <person name="Walter F."/>
            <person name="Albersmeier A."/>
            <person name="Kalinowski J."/>
            <person name="Ruckert C."/>
        </authorList>
    </citation>
    <scope>NUCLEOTIDE SEQUENCE</scope>
    <source>
        <strain evidence="3">JCM 4637</strain>
    </source>
</reference>
<dbReference type="Gene3D" id="2.30.30.40">
    <property type="entry name" value="SH3 Domains"/>
    <property type="match status" value="1"/>
</dbReference>
<feature type="signal peptide" evidence="1">
    <location>
        <begin position="1"/>
        <end position="26"/>
    </location>
</feature>
<dbReference type="RefSeq" id="WP_189826424.1">
    <property type="nucleotide sequence ID" value="NZ_BMVC01000022.1"/>
</dbReference>
<proteinExistence type="predicted"/>
<feature type="domain" description="SH3b" evidence="2">
    <location>
        <begin position="27"/>
        <end position="97"/>
    </location>
</feature>
<dbReference type="AlphaFoldDB" id="A0A918X688"/>
<sequence length="103" mass="10641">MEKSRRALVVAAALATAVLTTGPAHAAAPGTITGDGVRIRSCPATSTDCRVLATANRGDAVSIHCLEGHAPGLWFKVKHTRSGKTGYVSGSYLRTTSSSIPFC</sequence>
<dbReference type="PROSITE" id="PS51781">
    <property type="entry name" value="SH3B"/>
    <property type="match status" value="1"/>
</dbReference>
<dbReference type="Proteomes" id="UP000638353">
    <property type="component" value="Unassembled WGS sequence"/>
</dbReference>
<evidence type="ECO:0000259" key="2">
    <source>
        <dbReference type="PROSITE" id="PS51781"/>
    </source>
</evidence>
<evidence type="ECO:0000313" key="4">
    <source>
        <dbReference type="Proteomes" id="UP000638353"/>
    </source>
</evidence>
<name>A0A918X688_9ACTN</name>
<dbReference type="InterPro" id="IPR003646">
    <property type="entry name" value="SH3-like_bac-type"/>
</dbReference>
<dbReference type="EMBL" id="BMVC01000022">
    <property type="protein sequence ID" value="GHD15171.1"/>
    <property type="molecule type" value="Genomic_DNA"/>
</dbReference>
<evidence type="ECO:0000313" key="3">
    <source>
        <dbReference type="EMBL" id="GHD15171.1"/>
    </source>
</evidence>
<dbReference type="Pfam" id="PF08239">
    <property type="entry name" value="SH3_3"/>
    <property type="match status" value="1"/>
</dbReference>
<dbReference type="PROSITE" id="PS51318">
    <property type="entry name" value="TAT"/>
    <property type="match status" value="1"/>
</dbReference>
<evidence type="ECO:0000256" key="1">
    <source>
        <dbReference type="SAM" id="SignalP"/>
    </source>
</evidence>
<keyword evidence="1" id="KW-0732">Signal</keyword>
<dbReference type="InterPro" id="IPR006311">
    <property type="entry name" value="TAT_signal"/>
</dbReference>
<protein>
    <recommendedName>
        <fullName evidence="2">SH3b domain-containing protein</fullName>
    </recommendedName>
</protein>
<gene>
    <name evidence="3" type="ORF">GCM10010334_75020</name>
</gene>
<feature type="chain" id="PRO_5037296370" description="SH3b domain-containing protein" evidence="1">
    <location>
        <begin position="27"/>
        <end position="103"/>
    </location>
</feature>